<evidence type="ECO:0000313" key="3">
    <source>
        <dbReference type="Proteomes" id="UP001141327"/>
    </source>
</evidence>
<gene>
    <name evidence="2" type="ORF">PAPYR_8762</name>
</gene>
<evidence type="ECO:0000313" key="2">
    <source>
        <dbReference type="EMBL" id="KAJ4456125.1"/>
    </source>
</evidence>
<sequence length="115" mass="12700">MLTAKFTDVSLFQAIVLAESAGLNATRGHASQREHAVVFARAQVKNIRNLELAAYVPSQMKATCMPLSDWRSTGEWLTGEWLAELVAGGSRDERSPQWVGDREAGGSHEKEEIWS</sequence>
<comment type="caution">
    <text evidence="2">The sequence shown here is derived from an EMBL/GenBank/DDBJ whole genome shotgun (WGS) entry which is preliminary data.</text>
</comment>
<feature type="region of interest" description="Disordered" evidence="1">
    <location>
        <begin position="88"/>
        <end position="115"/>
    </location>
</feature>
<protein>
    <submittedName>
        <fullName evidence="2">Uncharacterized protein</fullName>
    </submittedName>
</protein>
<dbReference type="Proteomes" id="UP001141327">
    <property type="component" value="Unassembled WGS sequence"/>
</dbReference>
<keyword evidence="3" id="KW-1185">Reference proteome</keyword>
<reference evidence="2" key="1">
    <citation type="journal article" date="2022" name="bioRxiv">
        <title>Genomics of Preaxostyla Flagellates Illuminates Evolutionary Transitions and the Path Towards Mitochondrial Loss.</title>
        <authorList>
            <person name="Novak L.V.F."/>
            <person name="Treitli S.C."/>
            <person name="Pyrih J."/>
            <person name="Halakuc P."/>
            <person name="Pipaliya S.V."/>
            <person name="Vacek V."/>
            <person name="Brzon O."/>
            <person name="Soukal P."/>
            <person name="Eme L."/>
            <person name="Dacks J.B."/>
            <person name="Karnkowska A."/>
            <person name="Elias M."/>
            <person name="Hampl V."/>
        </authorList>
    </citation>
    <scope>NUCLEOTIDE SEQUENCE</scope>
    <source>
        <strain evidence="2">RCP-MX</strain>
    </source>
</reference>
<accession>A0ABQ8UFF3</accession>
<organism evidence="2 3">
    <name type="scientific">Paratrimastix pyriformis</name>
    <dbReference type="NCBI Taxonomy" id="342808"/>
    <lineage>
        <taxon>Eukaryota</taxon>
        <taxon>Metamonada</taxon>
        <taxon>Preaxostyla</taxon>
        <taxon>Paratrimastigidae</taxon>
        <taxon>Paratrimastix</taxon>
    </lineage>
</organism>
<evidence type="ECO:0000256" key="1">
    <source>
        <dbReference type="SAM" id="MobiDB-lite"/>
    </source>
</evidence>
<dbReference type="EMBL" id="JAPMOS010000081">
    <property type="protein sequence ID" value="KAJ4456125.1"/>
    <property type="molecule type" value="Genomic_DNA"/>
</dbReference>
<name>A0ABQ8UFF3_9EUKA</name>
<proteinExistence type="predicted"/>
<feature type="compositionally biased region" description="Basic and acidic residues" evidence="1">
    <location>
        <begin position="90"/>
        <end position="115"/>
    </location>
</feature>